<dbReference type="AlphaFoldDB" id="A0A0X3TWH7"/>
<reference evidence="2" key="1">
    <citation type="submission" date="2015-12" db="EMBL/GenBank/DDBJ databases">
        <authorList>
            <person name="Zhang G."/>
            <person name="Stingl U."/>
        </authorList>
    </citation>
    <scope>NUCLEOTIDE SEQUENCE [LARGE SCALE GENOMIC DNA]</scope>
    <source>
        <strain evidence="2">ZGT108</strain>
    </source>
</reference>
<comment type="caution">
    <text evidence="1">The sequence shown here is derived from an EMBL/GenBank/DDBJ whole genome shotgun (WGS) entry which is preliminary data.</text>
</comment>
<proteinExistence type="predicted"/>
<gene>
    <name evidence="1" type="ORF">AVO44_07790</name>
</gene>
<accession>A0A0X3TWH7</accession>
<organism evidence="1 2">
    <name type="scientific">Ruegeria profundi</name>
    <dbReference type="NCBI Taxonomy" id="1685378"/>
    <lineage>
        <taxon>Bacteria</taxon>
        <taxon>Pseudomonadati</taxon>
        <taxon>Pseudomonadota</taxon>
        <taxon>Alphaproteobacteria</taxon>
        <taxon>Rhodobacterales</taxon>
        <taxon>Roseobacteraceae</taxon>
        <taxon>Ruegeria</taxon>
    </lineage>
</organism>
<dbReference type="Pfam" id="PF13795">
    <property type="entry name" value="HupE_UreJ_2"/>
    <property type="match status" value="1"/>
</dbReference>
<dbReference type="Proteomes" id="UP000053690">
    <property type="component" value="Unassembled WGS sequence"/>
</dbReference>
<name>A0A0X3TWH7_9RHOB</name>
<dbReference type="InterPro" id="IPR032809">
    <property type="entry name" value="Put_HupE_UreJ"/>
</dbReference>
<sequence length="77" mass="8610">MVSIFAFMLQNILKIDAPNAWQSLLAFNISVEVAQHLIVMAVWPLIELLRNRTEARDGTSGDITRKSRQLTGLLSSV</sequence>
<evidence type="ECO:0000313" key="1">
    <source>
        <dbReference type="EMBL" id="KUJ80057.1"/>
    </source>
</evidence>
<dbReference type="EMBL" id="LQBP01000003">
    <property type="protein sequence ID" value="KUJ80057.1"/>
    <property type="molecule type" value="Genomic_DNA"/>
</dbReference>
<keyword evidence="2" id="KW-1185">Reference proteome</keyword>
<dbReference type="RefSeq" id="WP_068334946.1">
    <property type="nucleotide sequence ID" value="NZ_LQBP01000003.1"/>
</dbReference>
<dbReference type="OrthoDB" id="9808870at2"/>
<evidence type="ECO:0000313" key="2">
    <source>
        <dbReference type="Proteomes" id="UP000053690"/>
    </source>
</evidence>
<protein>
    <submittedName>
        <fullName evidence="1">Uncharacterized protein</fullName>
    </submittedName>
</protein>